<name>A0A9P6FRH6_9FUNG</name>
<evidence type="ECO:0008006" key="6">
    <source>
        <dbReference type="Google" id="ProtNLM"/>
    </source>
</evidence>
<keyword evidence="2" id="KW-0812">Transmembrane</keyword>
<protein>
    <recommendedName>
        <fullName evidence="6">Extracellular membrane protein CFEM domain-containing protein</fullName>
    </recommendedName>
</protein>
<accession>A0A9P6FRH6</accession>
<sequence length="181" mass="18027">MKAFIGTLAALAFAAPIVAQTPQPPSDESAAGAWCTAFSDACRQSTLNGCGVMSPGSLSCYSQFVNGTCTLIRVQCRCMPVERQGKDVTSVALSATITAMRGQCLNAQGNPDGPDPSPNSTISKSPASSTATATGTTTGQTPSSSVVSGANNLAAQVPGLLFTSAGVVVVALSIGLGGLLL</sequence>
<evidence type="ECO:0000256" key="1">
    <source>
        <dbReference type="SAM" id="MobiDB-lite"/>
    </source>
</evidence>
<evidence type="ECO:0000256" key="2">
    <source>
        <dbReference type="SAM" id="Phobius"/>
    </source>
</evidence>
<organism evidence="4 5">
    <name type="scientific">Lunasporangiospora selenospora</name>
    <dbReference type="NCBI Taxonomy" id="979761"/>
    <lineage>
        <taxon>Eukaryota</taxon>
        <taxon>Fungi</taxon>
        <taxon>Fungi incertae sedis</taxon>
        <taxon>Mucoromycota</taxon>
        <taxon>Mortierellomycotina</taxon>
        <taxon>Mortierellomycetes</taxon>
        <taxon>Mortierellales</taxon>
        <taxon>Mortierellaceae</taxon>
        <taxon>Lunasporangiospora</taxon>
    </lineage>
</organism>
<comment type="caution">
    <text evidence="4">The sequence shown here is derived from an EMBL/GenBank/DDBJ whole genome shotgun (WGS) entry which is preliminary data.</text>
</comment>
<feature type="signal peptide" evidence="3">
    <location>
        <begin position="1"/>
        <end position="19"/>
    </location>
</feature>
<feature type="region of interest" description="Disordered" evidence="1">
    <location>
        <begin position="104"/>
        <end position="146"/>
    </location>
</feature>
<feature type="compositionally biased region" description="Low complexity" evidence="1">
    <location>
        <begin position="118"/>
        <end position="146"/>
    </location>
</feature>
<dbReference type="AlphaFoldDB" id="A0A9P6FRH6"/>
<dbReference type="EMBL" id="JAABOA010002202">
    <property type="protein sequence ID" value="KAF9580228.1"/>
    <property type="molecule type" value="Genomic_DNA"/>
</dbReference>
<evidence type="ECO:0000313" key="4">
    <source>
        <dbReference type="EMBL" id="KAF9580228.1"/>
    </source>
</evidence>
<keyword evidence="5" id="KW-1185">Reference proteome</keyword>
<feature type="transmembrane region" description="Helical" evidence="2">
    <location>
        <begin position="160"/>
        <end position="180"/>
    </location>
</feature>
<evidence type="ECO:0000313" key="5">
    <source>
        <dbReference type="Proteomes" id="UP000780801"/>
    </source>
</evidence>
<keyword evidence="3" id="KW-0732">Signal</keyword>
<evidence type="ECO:0000256" key="3">
    <source>
        <dbReference type="SAM" id="SignalP"/>
    </source>
</evidence>
<keyword evidence="2" id="KW-1133">Transmembrane helix</keyword>
<gene>
    <name evidence="4" type="ORF">BGW38_003218</name>
</gene>
<dbReference type="Proteomes" id="UP000780801">
    <property type="component" value="Unassembled WGS sequence"/>
</dbReference>
<keyword evidence="2" id="KW-0472">Membrane</keyword>
<proteinExistence type="predicted"/>
<feature type="chain" id="PRO_5040334218" description="Extracellular membrane protein CFEM domain-containing protein" evidence="3">
    <location>
        <begin position="20"/>
        <end position="181"/>
    </location>
</feature>
<reference evidence="4" key="1">
    <citation type="journal article" date="2020" name="Fungal Divers.">
        <title>Resolving the Mortierellaceae phylogeny through synthesis of multi-gene phylogenetics and phylogenomics.</title>
        <authorList>
            <person name="Vandepol N."/>
            <person name="Liber J."/>
            <person name="Desiro A."/>
            <person name="Na H."/>
            <person name="Kennedy M."/>
            <person name="Barry K."/>
            <person name="Grigoriev I.V."/>
            <person name="Miller A.N."/>
            <person name="O'Donnell K."/>
            <person name="Stajich J.E."/>
            <person name="Bonito G."/>
        </authorList>
    </citation>
    <scope>NUCLEOTIDE SEQUENCE</scope>
    <source>
        <strain evidence="4">KOD1015</strain>
    </source>
</reference>